<proteinExistence type="predicted"/>
<evidence type="ECO:0000313" key="2">
    <source>
        <dbReference type="EMBL" id="MFD1938509.1"/>
    </source>
</evidence>
<name>A0ABW4TBL8_9ACTN</name>
<keyword evidence="3" id="KW-1185">Reference proteome</keyword>
<sequence>MVTATTEPLQVPVVRGGAGYRSRVHLDDAASATWPARPPAGQVAVTTAGRGFSAAKAERDPRHPSWRQGRKEEPA</sequence>
<organism evidence="2 3">
    <name type="scientific">Nonomuraea mangrovi</name>
    <dbReference type="NCBI Taxonomy" id="2316207"/>
    <lineage>
        <taxon>Bacteria</taxon>
        <taxon>Bacillati</taxon>
        <taxon>Actinomycetota</taxon>
        <taxon>Actinomycetes</taxon>
        <taxon>Streptosporangiales</taxon>
        <taxon>Streptosporangiaceae</taxon>
        <taxon>Nonomuraea</taxon>
    </lineage>
</organism>
<accession>A0ABW4TBL8</accession>
<dbReference type="RefSeq" id="WP_379580581.1">
    <property type="nucleotide sequence ID" value="NZ_JBHUFV010000068.1"/>
</dbReference>
<feature type="region of interest" description="Disordered" evidence="1">
    <location>
        <begin position="48"/>
        <end position="75"/>
    </location>
</feature>
<feature type="compositionally biased region" description="Basic and acidic residues" evidence="1">
    <location>
        <begin position="56"/>
        <end position="75"/>
    </location>
</feature>
<reference evidence="3" key="1">
    <citation type="journal article" date="2019" name="Int. J. Syst. Evol. Microbiol.">
        <title>The Global Catalogue of Microorganisms (GCM) 10K type strain sequencing project: providing services to taxonomists for standard genome sequencing and annotation.</title>
        <authorList>
            <consortium name="The Broad Institute Genomics Platform"/>
            <consortium name="The Broad Institute Genome Sequencing Center for Infectious Disease"/>
            <person name="Wu L."/>
            <person name="Ma J."/>
        </authorList>
    </citation>
    <scope>NUCLEOTIDE SEQUENCE [LARGE SCALE GENOMIC DNA]</scope>
    <source>
        <strain evidence="3">ICMP 6774ER</strain>
    </source>
</reference>
<protein>
    <submittedName>
        <fullName evidence="2">Uncharacterized protein</fullName>
    </submittedName>
</protein>
<gene>
    <name evidence="2" type="ORF">ACFSKW_44250</name>
</gene>
<evidence type="ECO:0000313" key="3">
    <source>
        <dbReference type="Proteomes" id="UP001597368"/>
    </source>
</evidence>
<comment type="caution">
    <text evidence="2">The sequence shown here is derived from an EMBL/GenBank/DDBJ whole genome shotgun (WGS) entry which is preliminary data.</text>
</comment>
<evidence type="ECO:0000256" key="1">
    <source>
        <dbReference type="SAM" id="MobiDB-lite"/>
    </source>
</evidence>
<dbReference type="EMBL" id="JBHUFV010000068">
    <property type="protein sequence ID" value="MFD1938509.1"/>
    <property type="molecule type" value="Genomic_DNA"/>
</dbReference>
<dbReference type="Proteomes" id="UP001597368">
    <property type="component" value="Unassembled WGS sequence"/>
</dbReference>